<protein>
    <submittedName>
        <fullName evidence="2">Transposase</fullName>
    </submittedName>
</protein>
<dbReference type="InterPro" id="IPR052715">
    <property type="entry name" value="RAYT_transposase"/>
</dbReference>
<dbReference type="GO" id="GO:0006313">
    <property type="term" value="P:DNA transposition"/>
    <property type="evidence" value="ECO:0007669"/>
    <property type="project" value="InterPro"/>
</dbReference>
<reference evidence="2" key="1">
    <citation type="submission" date="2022-07" db="EMBL/GenBank/DDBJ databases">
        <title>Alkalimarinus sp. nov., isolated from gut of a Alitta virens.</title>
        <authorList>
            <person name="Yang A.I."/>
            <person name="Shin N.-R."/>
        </authorList>
    </citation>
    <scope>NUCLEOTIDE SEQUENCE</scope>
    <source>
        <strain evidence="2">FA028</strain>
    </source>
</reference>
<dbReference type="AlphaFoldDB" id="A0A9E8KR93"/>
<accession>A0A9E8KR93</accession>
<dbReference type="GO" id="GO:0043565">
    <property type="term" value="F:sequence-specific DNA binding"/>
    <property type="evidence" value="ECO:0007669"/>
    <property type="project" value="TreeGrafter"/>
</dbReference>
<evidence type="ECO:0000313" key="2">
    <source>
        <dbReference type="EMBL" id="UZW75787.1"/>
    </source>
</evidence>
<evidence type="ECO:0000259" key="1">
    <source>
        <dbReference type="SMART" id="SM01321"/>
    </source>
</evidence>
<keyword evidence="3" id="KW-1185">Reference proteome</keyword>
<evidence type="ECO:0000313" key="3">
    <source>
        <dbReference type="Proteomes" id="UP001164472"/>
    </source>
</evidence>
<sequence>MPNYKRTRIPGCTVFFTVNAYQRQTIFTEPLFRSALRKAIQETRLEYPFDIDAWVLLPNHLHCIWTLPENDSNTSIRWSMIKRLVSQQIGDKFHYQHQQTESRHKRKESTIWQRRFWEHHIIDNRDFITHLNYCYWNPVKHGQVKSVHSWPYSTFHRDVKRGLYPVNWCENEESELSFGE</sequence>
<dbReference type="SUPFAM" id="SSF143422">
    <property type="entry name" value="Transposase IS200-like"/>
    <property type="match status" value="1"/>
</dbReference>
<dbReference type="KEGG" id="asem:NNL22_04160"/>
<dbReference type="PANTHER" id="PTHR36966:SF1">
    <property type="entry name" value="REP-ASSOCIATED TYROSINE TRANSPOSASE"/>
    <property type="match status" value="1"/>
</dbReference>
<dbReference type="RefSeq" id="WP_251811536.1">
    <property type="nucleotide sequence ID" value="NZ_CP101527.1"/>
</dbReference>
<organism evidence="2 3">
    <name type="scientific">Alkalimarinus sediminis</name>
    <dbReference type="NCBI Taxonomy" id="1632866"/>
    <lineage>
        <taxon>Bacteria</taxon>
        <taxon>Pseudomonadati</taxon>
        <taxon>Pseudomonadota</taxon>
        <taxon>Gammaproteobacteria</taxon>
        <taxon>Alteromonadales</taxon>
        <taxon>Alteromonadaceae</taxon>
        <taxon>Alkalimarinus</taxon>
    </lineage>
</organism>
<proteinExistence type="predicted"/>
<dbReference type="GO" id="GO:0004803">
    <property type="term" value="F:transposase activity"/>
    <property type="evidence" value="ECO:0007669"/>
    <property type="project" value="InterPro"/>
</dbReference>
<dbReference type="EMBL" id="CP101527">
    <property type="protein sequence ID" value="UZW75787.1"/>
    <property type="molecule type" value="Genomic_DNA"/>
</dbReference>
<dbReference type="InterPro" id="IPR002686">
    <property type="entry name" value="Transposase_17"/>
</dbReference>
<dbReference type="NCBIfam" id="NF047646">
    <property type="entry name" value="REP_Tyr_transpos"/>
    <property type="match status" value="1"/>
</dbReference>
<dbReference type="Gene3D" id="3.30.70.1290">
    <property type="entry name" value="Transposase IS200-like"/>
    <property type="match status" value="1"/>
</dbReference>
<dbReference type="SMART" id="SM01321">
    <property type="entry name" value="Y1_Tnp"/>
    <property type="match status" value="1"/>
</dbReference>
<dbReference type="PANTHER" id="PTHR36966">
    <property type="entry name" value="REP-ASSOCIATED TYROSINE TRANSPOSASE"/>
    <property type="match status" value="1"/>
</dbReference>
<name>A0A9E8KR93_9ALTE</name>
<gene>
    <name evidence="2" type="ORF">NNL22_04160</name>
</gene>
<dbReference type="Pfam" id="PF01797">
    <property type="entry name" value="Y1_Tnp"/>
    <property type="match status" value="1"/>
</dbReference>
<feature type="domain" description="Transposase IS200-like" evidence="1">
    <location>
        <begin position="9"/>
        <end position="137"/>
    </location>
</feature>
<dbReference type="Proteomes" id="UP001164472">
    <property type="component" value="Chromosome"/>
</dbReference>
<dbReference type="InterPro" id="IPR036515">
    <property type="entry name" value="Transposase_17_sf"/>
</dbReference>